<comment type="caution">
    <text evidence="3">The sequence shown here is derived from an EMBL/GenBank/DDBJ whole genome shotgun (WGS) entry which is preliminary data.</text>
</comment>
<evidence type="ECO:0000256" key="1">
    <source>
        <dbReference type="SAM" id="MobiDB-lite"/>
    </source>
</evidence>
<gene>
    <name evidence="2" type="ORF">AVEN_245138_1</name>
    <name evidence="3" type="ORF">AVEN_82681_1</name>
</gene>
<evidence type="ECO:0000313" key="2">
    <source>
        <dbReference type="EMBL" id="GBO41475.1"/>
    </source>
</evidence>
<dbReference type="EMBL" id="BGPR01067170">
    <property type="protein sequence ID" value="GBO41475.1"/>
    <property type="molecule type" value="Genomic_DNA"/>
</dbReference>
<dbReference type="EMBL" id="BGPR01067177">
    <property type="protein sequence ID" value="GBO41486.1"/>
    <property type="molecule type" value="Genomic_DNA"/>
</dbReference>
<accession>A0A4Y2WXG1</accession>
<dbReference type="AlphaFoldDB" id="A0A4Y2WXG1"/>
<dbReference type="Proteomes" id="UP000499080">
    <property type="component" value="Unassembled WGS sequence"/>
</dbReference>
<evidence type="ECO:0000313" key="4">
    <source>
        <dbReference type="Proteomes" id="UP000499080"/>
    </source>
</evidence>
<protein>
    <submittedName>
        <fullName evidence="3">Uncharacterized protein</fullName>
    </submittedName>
</protein>
<sequence length="112" mass="12157">MATTLGSENIMPQDIPKVVSSKAKGGRMSRARQLEKRDISEHMVSTITTGKFVQKFGERASVITEAEHAPLPILQAEPKIPWTAPTAEFPDDSDQDIIAGTDLTDTPMPLPA</sequence>
<keyword evidence="4" id="KW-1185">Reference proteome</keyword>
<name>A0A4Y2WXG1_ARAVE</name>
<reference evidence="3 4" key="1">
    <citation type="journal article" date="2019" name="Sci. Rep.">
        <title>Orb-weaving spider Araneus ventricosus genome elucidates the spidroin gene catalogue.</title>
        <authorList>
            <person name="Kono N."/>
            <person name="Nakamura H."/>
            <person name="Ohtoshi R."/>
            <person name="Moran D.A.P."/>
            <person name="Shinohara A."/>
            <person name="Yoshida Y."/>
            <person name="Fujiwara M."/>
            <person name="Mori M."/>
            <person name="Tomita M."/>
            <person name="Arakawa K."/>
        </authorList>
    </citation>
    <scope>NUCLEOTIDE SEQUENCE [LARGE SCALE GENOMIC DNA]</scope>
</reference>
<proteinExistence type="predicted"/>
<feature type="region of interest" description="Disordered" evidence="1">
    <location>
        <begin position="83"/>
        <end position="112"/>
    </location>
</feature>
<organism evidence="3 4">
    <name type="scientific">Araneus ventricosus</name>
    <name type="common">Orbweaver spider</name>
    <name type="synonym">Epeira ventricosa</name>
    <dbReference type="NCBI Taxonomy" id="182803"/>
    <lineage>
        <taxon>Eukaryota</taxon>
        <taxon>Metazoa</taxon>
        <taxon>Ecdysozoa</taxon>
        <taxon>Arthropoda</taxon>
        <taxon>Chelicerata</taxon>
        <taxon>Arachnida</taxon>
        <taxon>Araneae</taxon>
        <taxon>Araneomorphae</taxon>
        <taxon>Entelegynae</taxon>
        <taxon>Araneoidea</taxon>
        <taxon>Araneidae</taxon>
        <taxon>Araneus</taxon>
    </lineage>
</organism>
<evidence type="ECO:0000313" key="3">
    <source>
        <dbReference type="EMBL" id="GBO41486.1"/>
    </source>
</evidence>
<feature type="region of interest" description="Disordered" evidence="1">
    <location>
        <begin position="1"/>
        <end position="36"/>
    </location>
</feature>